<dbReference type="GO" id="GO:0008408">
    <property type="term" value="F:3'-5' exonuclease activity"/>
    <property type="evidence" value="ECO:0007669"/>
    <property type="project" value="InterPro"/>
</dbReference>
<evidence type="ECO:0000313" key="2">
    <source>
        <dbReference type="EMBL" id="EXI78954.1"/>
    </source>
</evidence>
<dbReference type="Pfam" id="PF01612">
    <property type="entry name" value="DNA_pol_A_exo1"/>
    <property type="match status" value="1"/>
</dbReference>
<accession>A0A011QJE5</accession>
<protein>
    <submittedName>
        <fullName evidence="2">Ribonuclease D</fullName>
    </submittedName>
</protein>
<dbReference type="InterPro" id="IPR002562">
    <property type="entry name" value="3'-5'_exonuclease_dom"/>
</dbReference>
<dbReference type="Gene3D" id="3.30.420.10">
    <property type="entry name" value="Ribonuclease H-like superfamily/Ribonuclease H"/>
    <property type="match status" value="1"/>
</dbReference>
<dbReference type="SUPFAM" id="SSF53098">
    <property type="entry name" value="Ribonuclease H-like"/>
    <property type="match status" value="1"/>
</dbReference>
<name>A0A011QJE5_9PROT</name>
<dbReference type="AlphaFoldDB" id="A0A011QJE5"/>
<dbReference type="SMART" id="SM00474">
    <property type="entry name" value="35EXOc"/>
    <property type="match status" value="1"/>
</dbReference>
<evidence type="ECO:0000259" key="1">
    <source>
        <dbReference type="SMART" id="SM00474"/>
    </source>
</evidence>
<dbReference type="GO" id="GO:0003676">
    <property type="term" value="F:nucleic acid binding"/>
    <property type="evidence" value="ECO:0007669"/>
    <property type="project" value="InterPro"/>
</dbReference>
<dbReference type="InterPro" id="IPR052408">
    <property type="entry name" value="Exonuclease_MUT-7-like"/>
</dbReference>
<dbReference type="EMBL" id="JEMX01000061">
    <property type="protein sequence ID" value="EXI78954.1"/>
    <property type="molecule type" value="Genomic_DNA"/>
</dbReference>
<comment type="caution">
    <text evidence="2">The sequence shown here is derived from an EMBL/GenBank/DDBJ whole genome shotgun (WGS) entry which is preliminary data.</text>
</comment>
<dbReference type="Proteomes" id="UP000021816">
    <property type="component" value="Unassembled WGS sequence"/>
</dbReference>
<dbReference type="GO" id="GO:0006139">
    <property type="term" value="P:nucleobase-containing compound metabolic process"/>
    <property type="evidence" value="ECO:0007669"/>
    <property type="project" value="InterPro"/>
</dbReference>
<dbReference type="PANTHER" id="PTHR47765:SF2">
    <property type="entry name" value="EXONUCLEASE MUT-7 HOMOLOG"/>
    <property type="match status" value="1"/>
</dbReference>
<evidence type="ECO:0000313" key="3">
    <source>
        <dbReference type="Proteomes" id="UP000021816"/>
    </source>
</evidence>
<feature type="domain" description="3'-5' exonuclease" evidence="1">
    <location>
        <begin position="39"/>
        <end position="212"/>
    </location>
</feature>
<dbReference type="InterPro" id="IPR036397">
    <property type="entry name" value="RNaseH_sf"/>
</dbReference>
<dbReference type="PATRIC" id="fig|1454003.3.peg.2647"/>
<sequence>MALYSEVMQQMTDATIAQRPSREEISLLPPFVGLTLDCVHLLKTPAQFEAARGAIQRAGFVGFDTESKPTFAKGELASGPHVVQFALREQAFIVRVDGEAACAFIKSVVECEAVVKVGFGLKSDRTVLLSKLGARNRAMVDLADALRRKGIRQTLGAKAAVAMVLGQRLQKSRSVTTSNWARQTLLPKQLLYAANDAYAALAVFYALDLHLAPVLAVETFEPAEAVTSVESVPPPD</sequence>
<gene>
    <name evidence="2" type="ORF">AW10_02596</name>
</gene>
<dbReference type="STRING" id="1454003.AW10_02596"/>
<dbReference type="InterPro" id="IPR012337">
    <property type="entry name" value="RNaseH-like_sf"/>
</dbReference>
<organism evidence="2 3">
    <name type="scientific">Candidatus Accumulibacter appositus</name>
    <dbReference type="NCBI Taxonomy" id="1454003"/>
    <lineage>
        <taxon>Bacteria</taxon>
        <taxon>Pseudomonadati</taxon>
        <taxon>Pseudomonadota</taxon>
        <taxon>Betaproteobacteria</taxon>
        <taxon>Candidatus Accumulibacter</taxon>
    </lineage>
</organism>
<proteinExistence type="predicted"/>
<dbReference type="PANTHER" id="PTHR47765">
    <property type="entry name" value="3'-5' EXONUCLEASE DOMAIN-CONTAINING PROTEIN"/>
    <property type="match status" value="1"/>
</dbReference>
<reference evidence="2 3" key="1">
    <citation type="submission" date="2014-02" db="EMBL/GenBank/DDBJ databases">
        <title>Expanding our view of genomic diversity in Candidatus Accumulibacter clades.</title>
        <authorList>
            <person name="Skennerton C.T."/>
            <person name="Barr J.J."/>
            <person name="Slater F.R."/>
            <person name="Bond P.L."/>
            <person name="Tyson G.W."/>
        </authorList>
    </citation>
    <scope>NUCLEOTIDE SEQUENCE [LARGE SCALE GENOMIC DNA]</scope>
    <source>
        <strain evidence="3">BA-92</strain>
    </source>
</reference>